<reference evidence="6" key="1">
    <citation type="submission" date="2020-08" db="EMBL/GenBank/DDBJ databases">
        <title>Genome public.</title>
        <authorList>
            <person name="Liu C."/>
            <person name="Sun Q."/>
        </authorList>
    </citation>
    <scope>NUCLEOTIDE SEQUENCE</scope>
    <source>
        <strain evidence="6">BX7</strain>
    </source>
</reference>
<dbReference type="Pfam" id="PF03466">
    <property type="entry name" value="LysR_substrate"/>
    <property type="match status" value="1"/>
</dbReference>
<keyword evidence="3" id="KW-0238">DNA-binding</keyword>
<dbReference type="RefSeq" id="WP_249300386.1">
    <property type="nucleotide sequence ID" value="NZ_JACRSP010000003.1"/>
</dbReference>
<dbReference type="Pfam" id="PF00126">
    <property type="entry name" value="HTH_1"/>
    <property type="match status" value="1"/>
</dbReference>
<name>A0A926DDD5_9FIRM</name>
<protein>
    <submittedName>
        <fullName evidence="6">LysR family transcriptional regulator</fullName>
    </submittedName>
</protein>
<evidence type="ECO:0000256" key="2">
    <source>
        <dbReference type="ARBA" id="ARBA00023015"/>
    </source>
</evidence>
<keyword evidence="4" id="KW-0804">Transcription</keyword>
<dbReference type="AlphaFoldDB" id="A0A926DDD5"/>
<evidence type="ECO:0000313" key="6">
    <source>
        <dbReference type="EMBL" id="MBC8536543.1"/>
    </source>
</evidence>
<evidence type="ECO:0000256" key="3">
    <source>
        <dbReference type="ARBA" id="ARBA00023125"/>
    </source>
</evidence>
<dbReference type="PRINTS" id="PR00039">
    <property type="entry name" value="HTHLYSR"/>
</dbReference>
<comment type="similarity">
    <text evidence="1">Belongs to the LysR transcriptional regulatory family.</text>
</comment>
<proteinExistence type="inferred from homology"/>
<dbReference type="EMBL" id="JACRSP010000003">
    <property type="protein sequence ID" value="MBC8536543.1"/>
    <property type="molecule type" value="Genomic_DNA"/>
</dbReference>
<accession>A0A926DDD5</accession>
<dbReference type="InterPro" id="IPR005119">
    <property type="entry name" value="LysR_subst-bd"/>
</dbReference>
<sequence>MEEVKCRAFLSAVDHGSLTAAAEDLGYTQSGITRIINSLEEEIGFSLFIRSKKGVVLTENGRIMLPVFRDIVRAHNHAAQLSSDIRGAVCGVLTIGSYFSVSSMLLPPILKEFRTLHPGILIHMKEGSNREMTAWLCEKSVDCCFCAKPGTANCDWIPVFQDEIVAWLPQQHPLASADFFPVRDLEHEPFIQTSPDSDTDQDRLLAALQLNPTVSFTTKDAFTTYNMVAAGLGVSFNQRLISENWVGNVAEIPFSPPQYITLGIAVPSLRDASPVTRRLVEYAKKTMRSRFQLSPGKKEAGAP</sequence>
<keyword evidence="7" id="KW-1185">Reference proteome</keyword>
<dbReference type="GO" id="GO:0032993">
    <property type="term" value="C:protein-DNA complex"/>
    <property type="evidence" value="ECO:0007669"/>
    <property type="project" value="TreeGrafter"/>
</dbReference>
<dbReference type="PROSITE" id="PS50931">
    <property type="entry name" value="HTH_LYSR"/>
    <property type="match status" value="1"/>
</dbReference>
<dbReference type="Gene3D" id="3.40.190.290">
    <property type="match status" value="1"/>
</dbReference>
<dbReference type="GO" id="GO:0003700">
    <property type="term" value="F:DNA-binding transcription factor activity"/>
    <property type="evidence" value="ECO:0007669"/>
    <property type="project" value="InterPro"/>
</dbReference>
<dbReference type="PANTHER" id="PTHR30346:SF0">
    <property type="entry name" value="HCA OPERON TRANSCRIPTIONAL ACTIVATOR HCAR"/>
    <property type="match status" value="1"/>
</dbReference>
<organism evidence="6 7">
    <name type="scientific">Feifania hominis</name>
    <dbReference type="NCBI Taxonomy" id="2763660"/>
    <lineage>
        <taxon>Bacteria</taxon>
        <taxon>Bacillati</taxon>
        <taxon>Bacillota</taxon>
        <taxon>Clostridia</taxon>
        <taxon>Eubacteriales</taxon>
        <taxon>Feifaniaceae</taxon>
        <taxon>Feifania</taxon>
    </lineage>
</organism>
<dbReference type="InterPro" id="IPR036390">
    <property type="entry name" value="WH_DNA-bd_sf"/>
</dbReference>
<comment type="caution">
    <text evidence="6">The sequence shown here is derived from an EMBL/GenBank/DDBJ whole genome shotgun (WGS) entry which is preliminary data.</text>
</comment>
<dbReference type="InterPro" id="IPR036388">
    <property type="entry name" value="WH-like_DNA-bd_sf"/>
</dbReference>
<evidence type="ECO:0000259" key="5">
    <source>
        <dbReference type="PROSITE" id="PS50931"/>
    </source>
</evidence>
<keyword evidence="2" id="KW-0805">Transcription regulation</keyword>
<evidence type="ECO:0000256" key="1">
    <source>
        <dbReference type="ARBA" id="ARBA00009437"/>
    </source>
</evidence>
<gene>
    <name evidence="6" type="ORF">H8695_07585</name>
</gene>
<feature type="domain" description="HTH lysR-type" evidence="5">
    <location>
        <begin position="1"/>
        <end position="58"/>
    </location>
</feature>
<dbReference type="InterPro" id="IPR000847">
    <property type="entry name" value="LysR_HTH_N"/>
</dbReference>
<evidence type="ECO:0000256" key="4">
    <source>
        <dbReference type="ARBA" id="ARBA00023163"/>
    </source>
</evidence>
<dbReference type="Proteomes" id="UP000620366">
    <property type="component" value="Unassembled WGS sequence"/>
</dbReference>
<dbReference type="CDD" id="cd05466">
    <property type="entry name" value="PBP2_LTTR_substrate"/>
    <property type="match status" value="1"/>
</dbReference>
<dbReference type="SUPFAM" id="SSF46785">
    <property type="entry name" value="Winged helix' DNA-binding domain"/>
    <property type="match status" value="1"/>
</dbReference>
<evidence type="ECO:0000313" key="7">
    <source>
        <dbReference type="Proteomes" id="UP000620366"/>
    </source>
</evidence>
<dbReference type="GO" id="GO:0003677">
    <property type="term" value="F:DNA binding"/>
    <property type="evidence" value="ECO:0007669"/>
    <property type="project" value="UniProtKB-KW"/>
</dbReference>
<dbReference type="PANTHER" id="PTHR30346">
    <property type="entry name" value="TRANSCRIPTIONAL DUAL REGULATOR HCAR-RELATED"/>
    <property type="match status" value="1"/>
</dbReference>
<dbReference type="SUPFAM" id="SSF53850">
    <property type="entry name" value="Periplasmic binding protein-like II"/>
    <property type="match status" value="1"/>
</dbReference>
<dbReference type="Gene3D" id="1.10.10.10">
    <property type="entry name" value="Winged helix-like DNA-binding domain superfamily/Winged helix DNA-binding domain"/>
    <property type="match status" value="1"/>
</dbReference>